<dbReference type="GO" id="GO:0003723">
    <property type="term" value="F:RNA binding"/>
    <property type="evidence" value="ECO:0007669"/>
    <property type="project" value="UniProtKB-KW"/>
</dbReference>
<feature type="compositionally biased region" description="Basic and acidic residues" evidence="6">
    <location>
        <begin position="102"/>
        <end position="113"/>
    </location>
</feature>
<protein>
    <recommendedName>
        <fullName evidence="2">Probable RNA-binding protein EIF1AD</fullName>
    </recommendedName>
    <alternativeName>
        <fullName evidence="4">Eukaryotic translation initiation factor 1A domain-containing protein</fullName>
    </alternativeName>
</protein>
<dbReference type="OrthoDB" id="5588663at2759"/>
<evidence type="ECO:0000313" key="9">
    <source>
        <dbReference type="Proteomes" id="UP001153712"/>
    </source>
</evidence>
<evidence type="ECO:0000256" key="6">
    <source>
        <dbReference type="SAM" id="MobiDB-lite"/>
    </source>
</evidence>
<evidence type="ECO:0000256" key="5">
    <source>
        <dbReference type="PROSITE-ProRule" id="PRU00181"/>
    </source>
</evidence>
<feature type="domain" description="S1-like" evidence="7">
    <location>
        <begin position="31"/>
        <end position="90"/>
    </location>
</feature>
<dbReference type="InterPro" id="IPR006196">
    <property type="entry name" value="RNA-binding_domain_S1_IF1"/>
</dbReference>
<dbReference type="InterPro" id="IPR039294">
    <property type="entry name" value="EIF1AD"/>
</dbReference>
<dbReference type="InterPro" id="IPR012340">
    <property type="entry name" value="NA-bd_OB-fold"/>
</dbReference>
<gene>
    <name evidence="8" type="ORF">PHYEVI_LOCUS8120</name>
</gene>
<comment type="similarity">
    <text evidence="1">Belongs to the EIF1AD family.</text>
</comment>
<evidence type="ECO:0000256" key="3">
    <source>
        <dbReference type="ARBA" id="ARBA00022884"/>
    </source>
</evidence>
<dbReference type="PANTHER" id="PTHR21641:SF0">
    <property type="entry name" value="RNA-BINDING PROTEIN EIF1AD-RELATED"/>
    <property type="match status" value="1"/>
</dbReference>
<keyword evidence="5" id="KW-0396">Initiation factor</keyword>
<dbReference type="InterPro" id="IPR001253">
    <property type="entry name" value="TIF_eIF-1A"/>
</dbReference>
<dbReference type="Gene3D" id="2.40.50.140">
    <property type="entry name" value="Nucleic acid-binding proteins"/>
    <property type="match status" value="1"/>
</dbReference>
<keyword evidence="9" id="KW-1185">Reference proteome</keyword>
<proteinExistence type="inferred from homology"/>
<dbReference type="SUPFAM" id="SSF50249">
    <property type="entry name" value="Nucleic acid-binding proteins"/>
    <property type="match status" value="1"/>
</dbReference>
<dbReference type="GO" id="GO:0005634">
    <property type="term" value="C:nucleus"/>
    <property type="evidence" value="ECO:0007669"/>
    <property type="project" value="TreeGrafter"/>
</dbReference>
<sequence>MSRANKRKHVQLENLQDDFSAPTENQKIVRVLNSRGNNLHEVETPEKLVFLVSMPMKFRKNIWVKRGDYVIIEPIEEGDKVKGEMVRILTNEHIKCFKKDNVWPKGFDTKKPDESDDDDDDDLFVNTNRPVIESDDTSSNDSDSDVNK</sequence>
<evidence type="ECO:0000259" key="7">
    <source>
        <dbReference type="PROSITE" id="PS50832"/>
    </source>
</evidence>
<feature type="region of interest" description="Disordered" evidence="6">
    <location>
        <begin position="102"/>
        <end position="148"/>
    </location>
</feature>
<dbReference type="Proteomes" id="UP001153712">
    <property type="component" value="Chromosome 4"/>
</dbReference>
<dbReference type="SMART" id="SM00652">
    <property type="entry name" value="eIF1a"/>
    <property type="match status" value="1"/>
</dbReference>
<dbReference type="AlphaFoldDB" id="A0A9P0GXK6"/>
<feature type="compositionally biased region" description="Acidic residues" evidence="6">
    <location>
        <begin position="133"/>
        <end position="148"/>
    </location>
</feature>
<evidence type="ECO:0000256" key="1">
    <source>
        <dbReference type="ARBA" id="ARBA00007340"/>
    </source>
</evidence>
<dbReference type="PROSITE" id="PS50832">
    <property type="entry name" value="S1_IF1_TYPE"/>
    <property type="match status" value="1"/>
</dbReference>
<keyword evidence="3" id="KW-0694">RNA-binding</keyword>
<evidence type="ECO:0000256" key="2">
    <source>
        <dbReference type="ARBA" id="ARBA00020989"/>
    </source>
</evidence>
<feature type="compositionally biased region" description="Acidic residues" evidence="6">
    <location>
        <begin position="114"/>
        <end position="123"/>
    </location>
</feature>
<dbReference type="EMBL" id="OU900097">
    <property type="protein sequence ID" value="CAH1184939.1"/>
    <property type="molecule type" value="Genomic_DNA"/>
</dbReference>
<name>A0A9P0GXK6_PHYSR</name>
<evidence type="ECO:0000313" key="8">
    <source>
        <dbReference type="EMBL" id="CAH1184939.1"/>
    </source>
</evidence>
<keyword evidence="5" id="KW-0648">Protein biosynthesis</keyword>
<accession>A0A9P0GXK6</accession>
<organism evidence="8 9">
    <name type="scientific">Phyllotreta striolata</name>
    <name type="common">Striped flea beetle</name>
    <name type="synonym">Crioceris striolata</name>
    <dbReference type="NCBI Taxonomy" id="444603"/>
    <lineage>
        <taxon>Eukaryota</taxon>
        <taxon>Metazoa</taxon>
        <taxon>Ecdysozoa</taxon>
        <taxon>Arthropoda</taxon>
        <taxon>Hexapoda</taxon>
        <taxon>Insecta</taxon>
        <taxon>Pterygota</taxon>
        <taxon>Neoptera</taxon>
        <taxon>Endopterygota</taxon>
        <taxon>Coleoptera</taxon>
        <taxon>Polyphaga</taxon>
        <taxon>Cucujiformia</taxon>
        <taxon>Chrysomeloidea</taxon>
        <taxon>Chrysomelidae</taxon>
        <taxon>Galerucinae</taxon>
        <taxon>Alticini</taxon>
        <taxon>Phyllotreta</taxon>
    </lineage>
</organism>
<dbReference type="Pfam" id="PF01176">
    <property type="entry name" value="eIF-1a"/>
    <property type="match status" value="1"/>
</dbReference>
<dbReference type="PANTHER" id="PTHR21641">
    <property type="entry name" value="TRANSLATION INITIATION FACTOR-RELATED"/>
    <property type="match status" value="1"/>
</dbReference>
<reference evidence="8" key="1">
    <citation type="submission" date="2022-01" db="EMBL/GenBank/DDBJ databases">
        <authorList>
            <person name="King R."/>
        </authorList>
    </citation>
    <scope>NUCLEOTIDE SEQUENCE</scope>
</reference>
<evidence type="ECO:0000256" key="4">
    <source>
        <dbReference type="ARBA" id="ARBA00031998"/>
    </source>
</evidence>
<dbReference type="GO" id="GO:0003743">
    <property type="term" value="F:translation initiation factor activity"/>
    <property type="evidence" value="ECO:0007669"/>
    <property type="project" value="UniProtKB-UniRule"/>
</dbReference>